<organism evidence="11 12">
    <name type="scientific">Cutaneotrichosporon spelunceum</name>
    <dbReference type="NCBI Taxonomy" id="1672016"/>
    <lineage>
        <taxon>Eukaryota</taxon>
        <taxon>Fungi</taxon>
        <taxon>Dikarya</taxon>
        <taxon>Basidiomycota</taxon>
        <taxon>Agaricomycotina</taxon>
        <taxon>Tremellomycetes</taxon>
        <taxon>Trichosporonales</taxon>
        <taxon>Trichosporonaceae</taxon>
        <taxon>Cutaneotrichosporon</taxon>
    </lineage>
</organism>
<evidence type="ECO:0000256" key="3">
    <source>
        <dbReference type="ARBA" id="ARBA00022741"/>
    </source>
</evidence>
<comment type="activity regulation">
    <text evidence="9">Activated by a monovalent cation that binds near, but not in, the active site. The most likely occupant of the site in vivo is potassium. Ion binding induces a conformational change that may alter substrate affinity.</text>
</comment>
<feature type="binding site" evidence="9">
    <location>
        <position position="181"/>
    </location>
    <ligand>
        <name>ATP</name>
        <dbReference type="ChEBI" id="CHEBI:30616"/>
    </ligand>
</feature>
<comment type="catalytic activity">
    <reaction evidence="9">
        <text>D-ribose + ATP = D-ribose 5-phosphate + ADP + H(+)</text>
        <dbReference type="Rhea" id="RHEA:13697"/>
        <dbReference type="ChEBI" id="CHEBI:15378"/>
        <dbReference type="ChEBI" id="CHEBI:30616"/>
        <dbReference type="ChEBI" id="CHEBI:47013"/>
        <dbReference type="ChEBI" id="CHEBI:78346"/>
        <dbReference type="ChEBI" id="CHEBI:456216"/>
        <dbReference type="EC" id="2.7.1.15"/>
    </reaction>
</comment>
<feature type="binding site" evidence="9">
    <location>
        <position position="260"/>
    </location>
    <ligand>
        <name>K(+)</name>
        <dbReference type="ChEBI" id="CHEBI:29103"/>
    </ligand>
</feature>
<feature type="binding site" evidence="9">
    <location>
        <begin position="227"/>
        <end position="232"/>
    </location>
    <ligand>
        <name>ATP</name>
        <dbReference type="ChEBI" id="CHEBI:30616"/>
    </ligand>
</feature>
<keyword evidence="2 9" id="KW-0479">Metal-binding</keyword>
<keyword evidence="8 9" id="KW-0119">Carbohydrate metabolism</keyword>
<comment type="subcellular location">
    <subcellularLocation>
        <location evidence="9">Cytoplasm</location>
    </subcellularLocation>
    <subcellularLocation>
        <location evidence="9">Nucleus</location>
    </subcellularLocation>
</comment>
<name>A0AAD3TPD6_9TREE</name>
<comment type="caution">
    <text evidence="11">The sequence shown here is derived from an EMBL/GenBank/DDBJ whole genome shotgun (WGS) entry which is preliminary data.</text>
</comment>
<dbReference type="GO" id="GO:0005737">
    <property type="term" value="C:cytoplasm"/>
    <property type="evidence" value="ECO:0007669"/>
    <property type="project" value="UniProtKB-SubCell"/>
</dbReference>
<comment type="subunit">
    <text evidence="9">Homodimer.</text>
</comment>
<feature type="active site" description="Proton acceptor" evidence="9">
    <location>
        <position position="264"/>
    </location>
</feature>
<feature type="binding site" evidence="9">
    <location>
        <position position="302"/>
    </location>
    <ligand>
        <name>K(+)</name>
        <dbReference type="ChEBI" id="CHEBI:29103"/>
    </ligand>
</feature>
<dbReference type="GO" id="GO:0005634">
    <property type="term" value="C:nucleus"/>
    <property type="evidence" value="ECO:0007669"/>
    <property type="project" value="UniProtKB-SubCell"/>
</dbReference>
<dbReference type="GO" id="GO:0005524">
    <property type="term" value="F:ATP binding"/>
    <property type="evidence" value="ECO:0007669"/>
    <property type="project" value="UniProtKB-UniRule"/>
</dbReference>
<comment type="cofactor">
    <cofactor evidence="9">
        <name>Mg(2+)</name>
        <dbReference type="ChEBI" id="CHEBI:18420"/>
    </cofactor>
    <text evidence="9">Requires a divalent cation, most likely magnesium in vivo, as an electrophilic catalyst to aid phosphoryl group transfer. It is the chelate of the metal and the nucleotide that is the actual substrate.</text>
</comment>
<dbReference type="AlphaFoldDB" id="A0AAD3TPD6"/>
<evidence type="ECO:0000256" key="8">
    <source>
        <dbReference type="ARBA" id="ARBA00023277"/>
    </source>
</evidence>
<evidence type="ECO:0000256" key="9">
    <source>
        <dbReference type="HAMAP-Rule" id="MF_03215"/>
    </source>
</evidence>
<dbReference type="HAMAP" id="MF_01987">
    <property type="entry name" value="Ribokinase"/>
    <property type="match status" value="1"/>
</dbReference>
<feature type="binding site" evidence="9">
    <location>
        <begin position="40"/>
        <end position="44"/>
    </location>
    <ligand>
        <name>substrate</name>
    </ligand>
</feature>
<gene>
    <name evidence="11" type="primary">RBK1</name>
    <name evidence="11" type="ORF">CspeluHIS016_0111390</name>
</gene>
<dbReference type="GO" id="GO:0046872">
    <property type="term" value="F:metal ion binding"/>
    <property type="evidence" value="ECO:0007669"/>
    <property type="project" value="UniProtKB-KW"/>
</dbReference>
<keyword evidence="7 9" id="KW-0630">Potassium</keyword>
<evidence type="ECO:0000256" key="7">
    <source>
        <dbReference type="ARBA" id="ARBA00022958"/>
    </source>
</evidence>
<evidence type="ECO:0000259" key="10">
    <source>
        <dbReference type="Pfam" id="PF00294"/>
    </source>
</evidence>
<dbReference type="GO" id="GO:0004747">
    <property type="term" value="F:ribokinase activity"/>
    <property type="evidence" value="ECO:0007669"/>
    <property type="project" value="UniProtKB-UniRule"/>
</dbReference>
<comment type="function">
    <text evidence="9">Catalyzes the phosphorylation of ribose at O-5 in a reaction requiring ATP and magnesium. The resulting D-ribose-5-phosphate can then be used either for sythesis of nucleotides, histidine, and tryptophan, or as a component of the pentose phosphate pathway.</text>
</comment>
<evidence type="ECO:0000256" key="5">
    <source>
        <dbReference type="ARBA" id="ARBA00022840"/>
    </source>
</evidence>
<keyword evidence="5 9" id="KW-0067">ATP-binding</keyword>
<feature type="binding site" evidence="9">
    <location>
        <position position="297"/>
    </location>
    <ligand>
        <name>K(+)</name>
        <dbReference type="ChEBI" id="CHEBI:29103"/>
    </ligand>
</feature>
<feature type="domain" description="Carbohydrate kinase PfkB" evidence="10">
    <location>
        <begin position="6"/>
        <end position="307"/>
    </location>
</feature>
<keyword evidence="9" id="KW-0539">Nucleus</keyword>
<dbReference type="InterPro" id="IPR011611">
    <property type="entry name" value="PfkB_dom"/>
</dbReference>
<comment type="pathway">
    <text evidence="9">Carbohydrate metabolism; D-ribose degradation; D-ribose 5-phosphate from beta-D-ribopyranose: step 2/2.</text>
</comment>
<feature type="binding site" evidence="9">
    <location>
        <position position="306"/>
    </location>
    <ligand>
        <name>K(+)</name>
        <dbReference type="ChEBI" id="CHEBI:29103"/>
    </ligand>
</feature>
<keyword evidence="3 9" id="KW-0547">Nucleotide-binding</keyword>
<dbReference type="PANTHER" id="PTHR10584">
    <property type="entry name" value="SUGAR KINASE"/>
    <property type="match status" value="1"/>
</dbReference>
<dbReference type="SUPFAM" id="SSF53613">
    <property type="entry name" value="Ribokinase-like"/>
    <property type="match status" value="1"/>
</dbReference>
<evidence type="ECO:0000256" key="1">
    <source>
        <dbReference type="ARBA" id="ARBA00022679"/>
    </source>
</evidence>
<comment type="caution">
    <text evidence="9">Lacks conserved residue(s) required for the propagation of feature annotation.</text>
</comment>
<keyword evidence="1 9" id="KW-0808">Transferase</keyword>
<dbReference type="EMBL" id="BTCM01000001">
    <property type="protein sequence ID" value="GMK54553.1"/>
    <property type="molecule type" value="Genomic_DNA"/>
</dbReference>
<keyword evidence="4 9" id="KW-0418">Kinase</keyword>
<dbReference type="GO" id="GO:0019303">
    <property type="term" value="P:D-ribose catabolic process"/>
    <property type="evidence" value="ECO:0007669"/>
    <property type="project" value="UniProtKB-UniRule"/>
</dbReference>
<feature type="binding site" evidence="9">
    <location>
        <position position="264"/>
    </location>
    <ligand>
        <name>substrate</name>
    </ligand>
</feature>
<accession>A0AAD3TPD6</accession>
<dbReference type="PRINTS" id="PR00990">
    <property type="entry name" value="RIBOKINASE"/>
</dbReference>
<reference evidence="11" key="2">
    <citation type="submission" date="2023-06" db="EMBL/GenBank/DDBJ databases">
        <authorList>
            <person name="Kobayashi Y."/>
            <person name="Kayamori A."/>
            <person name="Aoki K."/>
            <person name="Shiwa Y."/>
            <person name="Fujita N."/>
            <person name="Sugita T."/>
            <person name="Iwasaki W."/>
            <person name="Tanaka N."/>
            <person name="Takashima M."/>
        </authorList>
    </citation>
    <scope>NUCLEOTIDE SEQUENCE</scope>
    <source>
        <strain evidence="11">HIS016</strain>
    </source>
</reference>
<feature type="binding site" evidence="9">
    <location>
        <begin position="263"/>
        <end position="264"/>
    </location>
    <ligand>
        <name>ATP</name>
        <dbReference type="ChEBI" id="CHEBI:30616"/>
    </ligand>
</feature>
<protein>
    <recommendedName>
        <fullName evidence="9">Ribokinase</fullName>
        <shortName evidence="9">RK</shortName>
        <ecNumber evidence="9">2.7.1.15</ecNumber>
    </recommendedName>
</protein>
<dbReference type="Gene3D" id="3.40.1190.20">
    <property type="match status" value="1"/>
</dbReference>
<evidence type="ECO:0000256" key="4">
    <source>
        <dbReference type="ARBA" id="ARBA00022777"/>
    </source>
</evidence>
<keyword evidence="6 9" id="KW-0460">Magnesium</keyword>
<evidence type="ECO:0000256" key="2">
    <source>
        <dbReference type="ARBA" id="ARBA00022723"/>
    </source>
</evidence>
<feature type="binding site" evidence="9">
    <location>
        <position position="258"/>
    </location>
    <ligand>
        <name>K(+)</name>
        <dbReference type="ChEBI" id="CHEBI:29103"/>
    </ligand>
</feature>
<reference evidence="11" key="1">
    <citation type="journal article" date="2023" name="BMC Genomics">
        <title>Chromosome-level genome assemblies of Cutaneotrichosporon spp. (Trichosporonales, Basidiomycota) reveal imbalanced evolution between nucleotide sequences and chromosome synteny.</title>
        <authorList>
            <person name="Kobayashi Y."/>
            <person name="Kayamori A."/>
            <person name="Aoki K."/>
            <person name="Shiwa Y."/>
            <person name="Matsutani M."/>
            <person name="Fujita N."/>
            <person name="Sugita T."/>
            <person name="Iwasaki W."/>
            <person name="Tanaka N."/>
            <person name="Takashima M."/>
        </authorList>
    </citation>
    <scope>NUCLEOTIDE SEQUENCE</scope>
    <source>
        <strain evidence="11">HIS016</strain>
    </source>
</reference>
<proteinExistence type="inferred from homology"/>
<keyword evidence="9" id="KW-0963">Cytoplasm</keyword>
<dbReference type="InterPro" id="IPR002139">
    <property type="entry name" value="Ribo/fructo_kinase"/>
</dbReference>
<evidence type="ECO:0000256" key="6">
    <source>
        <dbReference type="ARBA" id="ARBA00022842"/>
    </source>
</evidence>
<dbReference type="InterPro" id="IPR011877">
    <property type="entry name" value="Ribokinase"/>
</dbReference>
<evidence type="ECO:0000313" key="11">
    <source>
        <dbReference type="EMBL" id="GMK54553.1"/>
    </source>
</evidence>
<feature type="binding site" evidence="9">
    <location>
        <position position="300"/>
    </location>
    <ligand>
        <name>K(+)</name>
        <dbReference type="ChEBI" id="CHEBI:29103"/>
    </ligand>
</feature>
<dbReference type="Proteomes" id="UP001222932">
    <property type="component" value="Unassembled WGS sequence"/>
</dbReference>
<comment type="similarity">
    <text evidence="9">Belongs to the carbohydrate kinase PfkB family. Ribokinase subfamily.</text>
</comment>
<dbReference type="EC" id="2.7.1.15" evidence="9"/>
<evidence type="ECO:0000313" key="12">
    <source>
        <dbReference type="Proteomes" id="UP001222932"/>
    </source>
</evidence>
<dbReference type="InterPro" id="IPR029056">
    <property type="entry name" value="Ribokinase-like"/>
</dbReference>
<keyword evidence="12" id="KW-1185">Reference proteome</keyword>
<dbReference type="PANTHER" id="PTHR10584:SF166">
    <property type="entry name" value="RIBOKINASE"/>
    <property type="match status" value="1"/>
</dbReference>
<dbReference type="Pfam" id="PF00294">
    <property type="entry name" value="PfkB"/>
    <property type="match status" value="1"/>
</dbReference>
<feature type="binding site" evidence="9">
    <location>
        <begin position="12"/>
        <end position="14"/>
    </location>
    <ligand>
        <name>substrate</name>
    </ligand>
</feature>
<feature type="binding site" evidence="9">
    <location>
        <position position="134"/>
    </location>
    <ligand>
        <name>substrate</name>
    </ligand>
</feature>
<sequence>MSKACLVRGSINIDEVYTLPHIVRPGETIASTGFERKTGGKGSNQAYAAARAGGRVVLDAQIGSDGLAVRDRIAAGGVDVSRVRVIEDEVTGRAIIQRSATGENSIVLYAGANFANPGAKPDLDGFTHLLLQNEIPLKDTLAYLYEAGARAMTSLYNPSPMPTRAVLRTFPWHCLTHLIVNEGELADIAIAFDAAPTAASVADTARAQMRALSAAPGFNPHIVIVTTIGPDGVVLLDPTGGDKRIMAWPAAPVAKVVDTTGAGDTFAGYFVSLLMEMGDDAPLDTVIPICLTACALTVETAGAMESIAARNDVDTRMAQSRSQ</sequence>